<dbReference type="AlphaFoldDB" id="K1QK69"/>
<reference evidence="5" key="1">
    <citation type="journal article" date="2012" name="Nature">
        <title>The oyster genome reveals stress adaptation and complexity of shell formation.</title>
        <authorList>
            <person name="Zhang G."/>
            <person name="Fang X."/>
            <person name="Guo X."/>
            <person name="Li L."/>
            <person name="Luo R."/>
            <person name="Xu F."/>
            <person name="Yang P."/>
            <person name="Zhang L."/>
            <person name="Wang X."/>
            <person name="Qi H."/>
            <person name="Xiong Z."/>
            <person name="Que H."/>
            <person name="Xie Y."/>
            <person name="Holland P.W."/>
            <person name="Paps J."/>
            <person name="Zhu Y."/>
            <person name="Wu F."/>
            <person name="Chen Y."/>
            <person name="Wang J."/>
            <person name="Peng C."/>
            <person name="Meng J."/>
            <person name="Yang L."/>
            <person name="Liu J."/>
            <person name="Wen B."/>
            <person name="Zhang N."/>
            <person name="Huang Z."/>
            <person name="Zhu Q."/>
            <person name="Feng Y."/>
            <person name="Mount A."/>
            <person name="Hedgecock D."/>
            <person name="Xu Z."/>
            <person name="Liu Y."/>
            <person name="Domazet-Loso T."/>
            <person name="Du Y."/>
            <person name="Sun X."/>
            <person name="Zhang S."/>
            <person name="Liu B."/>
            <person name="Cheng P."/>
            <person name="Jiang X."/>
            <person name="Li J."/>
            <person name="Fan D."/>
            <person name="Wang W."/>
            <person name="Fu W."/>
            <person name="Wang T."/>
            <person name="Wang B."/>
            <person name="Zhang J."/>
            <person name="Peng Z."/>
            <person name="Li Y."/>
            <person name="Li N."/>
            <person name="Wang J."/>
            <person name="Chen M."/>
            <person name="He Y."/>
            <person name="Tan F."/>
            <person name="Song X."/>
            <person name="Zheng Q."/>
            <person name="Huang R."/>
            <person name="Yang H."/>
            <person name="Du X."/>
            <person name="Chen L."/>
            <person name="Yang M."/>
            <person name="Gaffney P.M."/>
            <person name="Wang S."/>
            <person name="Luo L."/>
            <person name="She Z."/>
            <person name="Ming Y."/>
            <person name="Huang W."/>
            <person name="Zhang S."/>
            <person name="Huang B."/>
            <person name="Zhang Y."/>
            <person name="Qu T."/>
            <person name="Ni P."/>
            <person name="Miao G."/>
            <person name="Wang J."/>
            <person name="Wang Q."/>
            <person name="Steinberg C.E."/>
            <person name="Wang H."/>
            <person name="Li N."/>
            <person name="Qian L."/>
            <person name="Zhang G."/>
            <person name="Li Y."/>
            <person name="Yang H."/>
            <person name="Liu X."/>
            <person name="Wang J."/>
            <person name="Yin Y."/>
            <person name="Wang J."/>
        </authorList>
    </citation>
    <scope>NUCLEOTIDE SEQUENCE [LARGE SCALE GENOMIC DNA]</scope>
    <source>
        <strain evidence="5">05x7-T-G4-1.051#20</strain>
    </source>
</reference>
<sequence length="595" mass="69570">MTTYYRLYQYGVQFYNEKNFTVAKSLFEKALEDYHFYHQNAINCRVECRREKSTLVENLEESRKVLDILEINIFENFIHHSKCIKRCYKRVFGERPDHHHNSETKRIDKDFEDGRIFQYLQFSYYELKDYTKAASAAYTYFLKHPQDQNARHNVQMYREKFEVKDEEFVDLERKPYQVKVIFFKGDSGDFEQAAEAIGAFLLFNSSHQEMLQNRLFFTTRLGYHDSHLRARKEAVEYVEMRKRLELLLNYAESNDLDETEGGTKEVDHYLKVFEKLGIKVVQTPQDLKGRRFTAEGVLREEQREELLNLVKSTGLDSSEVQTISVPKAIEAVKGDPDLEITLRLFLKLSEAVRFYTSKFFNQSSFYTKETKLVCRKPTEQTDEEKETGSSCFPQEDGSCLDLEQEHLDGDPDEFIAVLFINDVDKGGETVFLNRKNKEMAHVRPKRGHFIVFETLDKHMVTPPASQRCVILMTFTTEKAKDNPEYRDAMRFLNDLDEEKVRKLHIDHLKRIEEIKDEGVSIIQSGQELHGKERFVADGLMTEGECQKLISLLEAGGLEGDGYRGDKSPLTHNEVFTGLSAERAQKVAHWAWCSIY</sequence>
<dbReference type="PANTHER" id="PTHR14049">
    <property type="entry name" value="LEPRECAN 1"/>
    <property type="match status" value="1"/>
</dbReference>
<keyword evidence="2" id="KW-0732">Signal</keyword>
<evidence type="ECO:0000256" key="1">
    <source>
        <dbReference type="ARBA" id="ARBA00006487"/>
    </source>
</evidence>
<evidence type="ECO:0000256" key="3">
    <source>
        <dbReference type="ARBA" id="ARBA00023180"/>
    </source>
</evidence>
<dbReference type="HOGENOM" id="CLU_017820_1_0_1"/>
<feature type="domain" description="Leprecan-like alpha-helical" evidence="4">
    <location>
        <begin position="7"/>
        <end position="178"/>
    </location>
</feature>
<dbReference type="Gene3D" id="2.60.120.620">
    <property type="entry name" value="q2cbj1_9rhob like domain"/>
    <property type="match status" value="1"/>
</dbReference>
<protein>
    <submittedName>
        <fullName evidence="5">Prolyl 3-hydroxylase 2</fullName>
    </submittedName>
</protein>
<dbReference type="InParanoid" id="K1QK69"/>
<evidence type="ECO:0000313" key="5">
    <source>
        <dbReference type="EMBL" id="EKC34213.1"/>
    </source>
</evidence>
<proteinExistence type="inferred from homology"/>
<dbReference type="EMBL" id="JH816385">
    <property type="protein sequence ID" value="EKC34213.1"/>
    <property type="molecule type" value="Genomic_DNA"/>
</dbReference>
<dbReference type="GO" id="GO:0032963">
    <property type="term" value="P:collagen metabolic process"/>
    <property type="evidence" value="ECO:0007669"/>
    <property type="project" value="InterPro"/>
</dbReference>
<evidence type="ECO:0000259" key="4">
    <source>
        <dbReference type="Pfam" id="PF23557"/>
    </source>
</evidence>
<keyword evidence="3" id="KW-0325">Glycoprotein</keyword>
<dbReference type="Gene3D" id="1.25.40.10">
    <property type="entry name" value="Tetratricopeptide repeat domain"/>
    <property type="match status" value="1"/>
</dbReference>
<dbReference type="InterPro" id="IPR011990">
    <property type="entry name" value="TPR-like_helical_dom_sf"/>
</dbReference>
<name>K1QK69_MAGGI</name>
<dbReference type="InterPro" id="IPR039575">
    <property type="entry name" value="P3H"/>
</dbReference>
<comment type="similarity">
    <text evidence="1">Belongs to the leprecan family.</text>
</comment>
<dbReference type="Pfam" id="PF23557">
    <property type="entry name" value="TPR_leprecan"/>
    <property type="match status" value="1"/>
</dbReference>
<evidence type="ECO:0000256" key="2">
    <source>
        <dbReference type="ARBA" id="ARBA00022729"/>
    </source>
</evidence>
<organism evidence="5">
    <name type="scientific">Magallana gigas</name>
    <name type="common">Pacific oyster</name>
    <name type="synonym">Crassostrea gigas</name>
    <dbReference type="NCBI Taxonomy" id="29159"/>
    <lineage>
        <taxon>Eukaryota</taxon>
        <taxon>Metazoa</taxon>
        <taxon>Spiralia</taxon>
        <taxon>Lophotrochozoa</taxon>
        <taxon>Mollusca</taxon>
        <taxon>Bivalvia</taxon>
        <taxon>Autobranchia</taxon>
        <taxon>Pteriomorphia</taxon>
        <taxon>Ostreida</taxon>
        <taxon>Ostreoidea</taxon>
        <taxon>Ostreidae</taxon>
        <taxon>Magallana</taxon>
    </lineage>
</organism>
<accession>K1QK69</accession>
<dbReference type="PANTHER" id="PTHR14049:SF9">
    <property type="entry name" value="PROCOLLAGEN-PROLINE 3-DIOXYGENASE"/>
    <property type="match status" value="1"/>
</dbReference>
<gene>
    <name evidence="5" type="ORF">CGI_10018456</name>
</gene>
<dbReference type="InterPro" id="IPR056585">
    <property type="entry name" value="Leprecan_dom"/>
</dbReference>